<dbReference type="Pfam" id="PF14065">
    <property type="entry name" value="Pvc16_N"/>
    <property type="match status" value="1"/>
</dbReference>
<dbReference type="EMBL" id="AP025314">
    <property type="protein sequence ID" value="BDD09402.1"/>
    <property type="molecule type" value="Genomic_DNA"/>
</dbReference>
<proteinExistence type="predicted"/>
<gene>
    <name evidence="2" type="ORF">FUAX_18340</name>
</gene>
<name>A0AAU9CN87_9BACT</name>
<evidence type="ECO:0000313" key="3">
    <source>
        <dbReference type="Proteomes" id="UP001348817"/>
    </source>
</evidence>
<dbReference type="Proteomes" id="UP001348817">
    <property type="component" value="Chromosome"/>
</dbReference>
<sequence length="192" mass="21585">MIDKALAIVAEELNSYFLRRKRNSEGKVILSPLTNQDGSSAVKEQNKVVVSLVDLTEETLLKNQVRFRENSENKIGEVKPSVNLNLHILCSAYFAPANYQESLSYLSGVIAFFQMKPVFESDNTPLMRTFGIERLVFEMQHQDTNSKNNMWNSLGSKYLPSVLYKVRLISFRDDNAGELLPGISGADSNLSS</sequence>
<dbReference type="KEGG" id="fax:FUAX_18340"/>
<reference evidence="2 3" key="1">
    <citation type="submission" date="2021-12" db="EMBL/GenBank/DDBJ databases">
        <title>Genome sequencing of bacteria with rrn-lacking chromosome and rrn-plasmid.</title>
        <authorList>
            <person name="Anda M."/>
            <person name="Iwasaki W."/>
        </authorList>
    </citation>
    <scope>NUCLEOTIDE SEQUENCE [LARGE SCALE GENOMIC DNA]</scope>
    <source>
        <strain evidence="2 3">DSM 100852</strain>
    </source>
</reference>
<feature type="domain" description="Pvc16 N-terminal" evidence="1">
    <location>
        <begin position="7"/>
        <end position="175"/>
    </location>
</feature>
<dbReference type="RefSeq" id="WP_338394606.1">
    <property type="nucleotide sequence ID" value="NZ_AP025314.1"/>
</dbReference>
<accession>A0AAU9CN87</accession>
<protein>
    <recommendedName>
        <fullName evidence="1">Pvc16 N-terminal domain-containing protein</fullName>
    </recommendedName>
</protein>
<keyword evidence="3" id="KW-1185">Reference proteome</keyword>
<dbReference type="InterPro" id="IPR025351">
    <property type="entry name" value="Pvc16_N"/>
</dbReference>
<dbReference type="AlphaFoldDB" id="A0AAU9CN87"/>
<evidence type="ECO:0000313" key="2">
    <source>
        <dbReference type="EMBL" id="BDD09402.1"/>
    </source>
</evidence>
<organism evidence="2 3">
    <name type="scientific">Fulvitalea axinellae</name>
    <dbReference type="NCBI Taxonomy" id="1182444"/>
    <lineage>
        <taxon>Bacteria</taxon>
        <taxon>Pseudomonadati</taxon>
        <taxon>Bacteroidota</taxon>
        <taxon>Cytophagia</taxon>
        <taxon>Cytophagales</taxon>
        <taxon>Persicobacteraceae</taxon>
        <taxon>Fulvitalea</taxon>
    </lineage>
</organism>
<evidence type="ECO:0000259" key="1">
    <source>
        <dbReference type="Pfam" id="PF14065"/>
    </source>
</evidence>